<organism evidence="6 7">
    <name type="scientific">Bifiguratus adelaidae</name>
    <dbReference type="NCBI Taxonomy" id="1938954"/>
    <lineage>
        <taxon>Eukaryota</taxon>
        <taxon>Fungi</taxon>
        <taxon>Fungi incertae sedis</taxon>
        <taxon>Mucoromycota</taxon>
        <taxon>Mucoromycotina</taxon>
        <taxon>Endogonomycetes</taxon>
        <taxon>Endogonales</taxon>
        <taxon>Endogonales incertae sedis</taxon>
        <taxon>Bifiguratus</taxon>
    </lineage>
</organism>
<dbReference type="PRINTS" id="PR01246">
    <property type="entry name" value="RAD1REPAIR"/>
</dbReference>
<evidence type="ECO:0000256" key="1">
    <source>
        <dbReference type="ARBA" id="ARBA00004123"/>
    </source>
</evidence>
<dbReference type="GO" id="GO:0006281">
    <property type="term" value="P:DNA repair"/>
    <property type="evidence" value="ECO:0007669"/>
    <property type="project" value="UniProtKB-KW"/>
</dbReference>
<dbReference type="Gene3D" id="3.70.10.10">
    <property type="match status" value="1"/>
</dbReference>
<dbReference type="GO" id="GO:0000077">
    <property type="term" value="P:DNA damage checkpoint signaling"/>
    <property type="evidence" value="ECO:0007669"/>
    <property type="project" value="InterPro"/>
</dbReference>
<evidence type="ECO:0000256" key="5">
    <source>
        <dbReference type="ARBA" id="ARBA00023242"/>
    </source>
</evidence>
<evidence type="ECO:0000256" key="4">
    <source>
        <dbReference type="ARBA" id="ARBA00023204"/>
    </source>
</evidence>
<keyword evidence="5" id="KW-0539">Nucleus</keyword>
<dbReference type="Pfam" id="PF02144">
    <property type="entry name" value="Rad1"/>
    <property type="match status" value="1"/>
</dbReference>
<dbReference type="PRINTS" id="PR01245">
    <property type="entry name" value="RAD1REC1"/>
</dbReference>
<reference evidence="6 7" key="1">
    <citation type="journal article" date="2017" name="Mycologia">
        <title>Bifiguratus adelaidae, gen. et sp. nov., a new member of Mucoromycotina in endophytic and soil-dwelling habitats.</title>
        <authorList>
            <person name="Torres-Cruz T.J."/>
            <person name="Billingsley Tobias T.L."/>
            <person name="Almatruk M."/>
            <person name="Hesse C."/>
            <person name="Kuske C.R."/>
            <person name="Desiro A."/>
            <person name="Benucci G.M."/>
            <person name="Bonito G."/>
            <person name="Stajich J.E."/>
            <person name="Dunlap C."/>
            <person name="Arnold A.E."/>
            <person name="Porras-Alfaro A."/>
        </authorList>
    </citation>
    <scope>NUCLEOTIDE SEQUENCE [LARGE SCALE GENOMIC DNA]</scope>
    <source>
        <strain evidence="6 7">AZ0501</strain>
    </source>
</reference>
<dbReference type="OrthoDB" id="337581at2759"/>
<dbReference type="EMBL" id="MVBO01000297">
    <property type="protein sequence ID" value="OZJ01579.1"/>
    <property type="molecule type" value="Genomic_DNA"/>
</dbReference>
<dbReference type="InterPro" id="IPR003021">
    <property type="entry name" value="Rad1_Rec1_Rad17"/>
</dbReference>
<comment type="caution">
    <text evidence="6">The sequence shown here is derived from an EMBL/GenBank/DDBJ whole genome shotgun (WGS) entry which is preliminary data.</text>
</comment>
<comment type="subcellular location">
    <subcellularLocation>
        <location evidence="1">Nucleus</location>
    </subcellularLocation>
</comment>
<evidence type="ECO:0000313" key="6">
    <source>
        <dbReference type="EMBL" id="OZJ01579.1"/>
    </source>
</evidence>
<dbReference type="InterPro" id="IPR046938">
    <property type="entry name" value="DNA_clamp_sf"/>
</dbReference>
<evidence type="ECO:0008006" key="8">
    <source>
        <dbReference type="Google" id="ProtNLM"/>
    </source>
</evidence>
<dbReference type="AlphaFoldDB" id="A0A261XT94"/>
<gene>
    <name evidence="6" type="ORF">BZG36_05235</name>
</gene>
<dbReference type="GO" id="GO:0030896">
    <property type="term" value="C:checkpoint clamp complex"/>
    <property type="evidence" value="ECO:0007669"/>
    <property type="project" value="TreeGrafter"/>
</dbReference>
<dbReference type="InterPro" id="IPR003011">
    <property type="entry name" value="Cell_cycle_checkpoint_Rad1"/>
</dbReference>
<dbReference type="PANTHER" id="PTHR10870:SF0">
    <property type="entry name" value="CELL CYCLE CHECKPOINT PROTEIN RAD1"/>
    <property type="match status" value="1"/>
</dbReference>
<sequence length="305" mass="34063">MKQEIPEGGKTKHPHVKVASRAMFHAALHHVRPLAVLLRAVNIQSQGLVVITEEGLRISADESHSVQASAYCKKDMFQEYTLELPDTDTDGFLSFSLDLDVLSKCLNVFGNASGSMAGSFRREELTATQSIKANPTATLAYQGYGHPLELTQLGGCVTECRISTFEPEALPSMTEFFGEAICRVIIKAEWLRDAFNDLDDSSDRIQVDIRPEKPYFRLSTTSSSGSAQMDYTKDSDVLEMFQCEQYVSSSYKYSHVQYCKQVLQAASKVSLRVNAEGFMYMQFMVPVNPTTQNFVDFLLAPIEDD</sequence>
<dbReference type="PANTHER" id="PTHR10870">
    <property type="entry name" value="CELL CYCLE CHECKPOINT PROTEIN RAD1"/>
    <property type="match status" value="1"/>
</dbReference>
<name>A0A261XT94_9FUNG</name>
<keyword evidence="4" id="KW-0234">DNA repair</keyword>
<keyword evidence="3" id="KW-0227">DNA damage</keyword>
<accession>A0A261XT94</accession>
<proteinExistence type="inferred from homology"/>
<protein>
    <recommendedName>
        <fullName evidence="8">Cell cycle checkpoint protein RAD1</fullName>
    </recommendedName>
</protein>
<dbReference type="CDD" id="cd00577">
    <property type="entry name" value="PCNA"/>
    <property type="match status" value="1"/>
</dbReference>
<evidence type="ECO:0000313" key="7">
    <source>
        <dbReference type="Proteomes" id="UP000242875"/>
    </source>
</evidence>
<comment type="similarity">
    <text evidence="2">Belongs to the rad1 family.</text>
</comment>
<evidence type="ECO:0000256" key="2">
    <source>
        <dbReference type="ARBA" id="ARBA00010991"/>
    </source>
</evidence>
<keyword evidence="7" id="KW-1185">Reference proteome</keyword>
<dbReference type="SUPFAM" id="SSF55979">
    <property type="entry name" value="DNA clamp"/>
    <property type="match status" value="2"/>
</dbReference>
<dbReference type="Proteomes" id="UP000242875">
    <property type="component" value="Unassembled WGS sequence"/>
</dbReference>
<evidence type="ECO:0000256" key="3">
    <source>
        <dbReference type="ARBA" id="ARBA00022763"/>
    </source>
</evidence>